<dbReference type="NCBIfam" id="TIGR00924">
    <property type="entry name" value="yjdL_sub1_fam"/>
    <property type="match status" value="1"/>
</dbReference>
<feature type="transmembrane region" description="Helical" evidence="9">
    <location>
        <begin position="275"/>
        <end position="292"/>
    </location>
</feature>
<dbReference type="OrthoDB" id="9772725at2"/>
<evidence type="ECO:0000256" key="3">
    <source>
        <dbReference type="ARBA" id="ARBA00022475"/>
    </source>
</evidence>
<evidence type="ECO:0000256" key="6">
    <source>
        <dbReference type="ARBA" id="ARBA00022989"/>
    </source>
</evidence>
<name>A0A345PAH8_9GAMM</name>
<dbReference type="AlphaFoldDB" id="A0A345PAH8"/>
<keyword evidence="5" id="KW-0653">Protein transport</keyword>
<dbReference type="KEGG" id="mbah:HYN46_16450"/>
<evidence type="ECO:0000259" key="10">
    <source>
        <dbReference type="PROSITE" id="PS50850"/>
    </source>
</evidence>
<dbReference type="PANTHER" id="PTHR23517">
    <property type="entry name" value="RESISTANCE PROTEIN MDTM, PUTATIVE-RELATED-RELATED"/>
    <property type="match status" value="1"/>
</dbReference>
<feature type="transmembrane region" description="Helical" evidence="9">
    <location>
        <begin position="353"/>
        <end position="374"/>
    </location>
</feature>
<organism evidence="11 12">
    <name type="scientific">Aquirhabdus parva</name>
    <dbReference type="NCBI Taxonomy" id="2283318"/>
    <lineage>
        <taxon>Bacteria</taxon>
        <taxon>Pseudomonadati</taxon>
        <taxon>Pseudomonadota</taxon>
        <taxon>Gammaproteobacteria</taxon>
        <taxon>Moraxellales</taxon>
        <taxon>Moraxellaceae</taxon>
        <taxon>Aquirhabdus</taxon>
    </lineage>
</organism>
<dbReference type="SUPFAM" id="SSF103473">
    <property type="entry name" value="MFS general substrate transporter"/>
    <property type="match status" value="2"/>
</dbReference>
<sequence>MSTERTFFGHPRALAPLFMAELWERFSYYGIRPLLVLFLTATVMQGGYGFDRPTAAAIVGIFTGSVYLATLPGGWLADNVFGQARSMWWGSILIACGHLSIALAHLFGSTAFFVGLGLIVMGSGLFKTCASVMVGRLYEDTDQRRDAGYSIFYMGINLGSMVAPLITGLLAQEYGWSWGFGAGGLGMLISLIIYRVYAKATFDRLTNDLPPISRQKMTVIVLGLAASILAIIILIATFPPLVIASSMTYVLATIVVLYISWLFIFGGLSGNEKKRIVLCLILFVAAAVFWSANEQQPTALNLFAQDFTDRQVGGFLIPTVWFQSINPVTIVIFAPIVGLLWQRWPVHGLSSSIGKFIIGFLMCATAFGVMYLAANLVLGGQHQVSPLWLLGAYLLFSIAELFVSPVGLAAMTLIAPKHLQGQMMGLWFTAAALGNLIAGLVGGHVDPKNVAQMPDLFGHTAIALLIVAVLLAILVPLMKRWVNEKIV</sequence>
<feature type="transmembrane region" description="Helical" evidence="9">
    <location>
        <begin position="113"/>
        <end position="138"/>
    </location>
</feature>
<dbReference type="InterPro" id="IPR018456">
    <property type="entry name" value="PTR2_symporter_CS"/>
</dbReference>
<accession>A0A345PAH8</accession>
<feature type="transmembrane region" description="Helical" evidence="9">
    <location>
        <begin position="29"/>
        <end position="48"/>
    </location>
</feature>
<evidence type="ECO:0000256" key="1">
    <source>
        <dbReference type="ARBA" id="ARBA00004651"/>
    </source>
</evidence>
<feature type="transmembrane region" description="Helical" evidence="9">
    <location>
        <begin position="88"/>
        <end position="107"/>
    </location>
</feature>
<evidence type="ECO:0000256" key="9">
    <source>
        <dbReference type="SAM" id="Phobius"/>
    </source>
</evidence>
<reference evidence="11 12" key="1">
    <citation type="submission" date="2018-07" db="EMBL/GenBank/DDBJ databases">
        <title>Genome sequencing of Moraxellaceae gen. HYN0046.</title>
        <authorList>
            <person name="Kim M."/>
            <person name="Yi H."/>
        </authorList>
    </citation>
    <scope>NUCLEOTIDE SEQUENCE [LARGE SCALE GENOMIC DNA]</scope>
    <source>
        <strain evidence="11 12">HYN0046</strain>
    </source>
</reference>
<dbReference type="GO" id="GO:0005886">
    <property type="term" value="C:plasma membrane"/>
    <property type="evidence" value="ECO:0007669"/>
    <property type="project" value="UniProtKB-SubCell"/>
</dbReference>
<evidence type="ECO:0000256" key="5">
    <source>
        <dbReference type="ARBA" id="ARBA00022856"/>
    </source>
</evidence>
<feature type="transmembrane region" description="Helical" evidence="9">
    <location>
        <begin position="54"/>
        <end position="76"/>
    </location>
</feature>
<dbReference type="PROSITE" id="PS01023">
    <property type="entry name" value="PTR2_2"/>
    <property type="match status" value="1"/>
</dbReference>
<keyword evidence="7 9" id="KW-0472">Membrane</keyword>
<dbReference type="EMBL" id="CP031222">
    <property type="protein sequence ID" value="AXI04287.1"/>
    <property type="molecule type" value="Genomic_DNA"/>
</dbReference>
<feature type="transmembrane region" description="Helical" evidence="9">
    <location>
        <begin position="249"/>
        <end position="268"/>
    </location>
</feature>
<evidence type="ECO:0000256" key="7">
    <source>
        <dbReference type="ARBA" id="ARBA00023136"/>
    </source>
</evidence>
<feature type="transmembrane region" description="Helical" evidence="9">
    <location>
        <begin position="320"/>
        <end position="341"/>
    </location>
</feature>
<evidence type="ECO:0000313" key="11">
    <source>
        <dbReference type="EMBL" id="AXI04287.1"/>
    </source>
</evidence>
<feature type="transmembrane region" description="Helical" evidence="9">
    <location>
        <begin position="386"/>
        <end position="414"/>
    </location>
</feature>
<keyword evidence="2 8" id="KW-0813">Transport</keyword>
<feature type="transmembrane region" description="Helical" evidence="9">
    <location>
        <begin position="457"/>
        <end position="477"/>
    </location>
</feature>
<feature type="domain" description="Major facilitator superfamily (MFS) profile" evidence="10">
    <location>
        <begin position="13"/>
        <end position="479"/>
    </location>
</feature>
<dbReference type="Pfam" id="PF00854">
    <property type="entry name" value="PTR2"/>
    <property type="match status" value="1"/>
</dbReference>
<dbReference type="InterPro" id="IPR005279">
    <property type="entry name" value="Dipep/tripep_permease"/>
</dbReference>
<dbReference type="PANTHER" id="PTHR23517:SF15">
    <property type="entry name" value="PROTON-DEPENDENT OLIGOPEPTIDE FAMILY TRANSPORT PROTEIN"/>
    <property type="match status" value="1"/>
</dbReference>
<evidence type="ECO:0000313" key="12">
    <source>
        <dbReference type="Proteomes" id="UP000253940"/>
    </source>
</evidence>
<comment type="subcellular location">
    <subcellularLocation>
        <location evidence="1">Cell membrane</location>
        <topology evidence="1">Multi-pass membrane protein</topology>
    </subcellularLocation>
    <subcellularLocation>
        <location evidence="8">Membrane</location>
        <topology evidence="8">Multi-pass membrane protein</topology>
    </subcellularLocation>
</comment>
<keyword evidence="6 9" id="KW-1133">Transmembrane helix</keyword>
<dbReference type="InterPro" id="IPR020846">
    <property type="entry name" value="MFS_dom"/>
</dbReference>
<dbReference type="CDD" id="cd17346">
    <property type="entry name" value="MFS_DtpA_like"/>
    <property type="match status" value="1"/>
</dbReference>
<feature type="transmembrane region" description="Helical" evidence="9">
    <location>
        <begin position="219"/>
        <end position="243"/>
    </location>
</feature>
<dbReference type="GO" id="GO:1904680">
    <property type="term" value="F:peptide transmembrane transporter activity"/>
    <property type="evidence" value="ECO:0007669"/>
    <property type="project" value="InterPro"/>
</dbReference>
<feature type="transmembrane region" description="Helical" evidence="9">
    <location>
        <begin position="176"/>
        <end position="198"/>
    </location>
</feature>
<keyword evidence="12" id="KW-1185">Reference proteome</keyword>
<keyword evidence="4 8" id="KW-0812">Transmembrane</keyword>
<dbReference type="InterPro" id="IPR000109">
    <property type="entry name" value="POT_fam"/>
</dbReference>
<dbReference type="InterPro" id="IPR036259">
    <property type="entry name" value="MFS_trans_sf"/>
</dbReference>
<evidence type="ECO:0000256" key="2">
    <source>
        <dbReference type="ARBA" id="ARBA00022448"/>
    </source>
</evidence>
<protein>
    <submittedName>
        <fullName evidence="11">MFS transporter</fullName>
    </submittedName>
</protein>
<dbReference type="Proteomes" id="UP000253940">
    <property type="component" value="Chromosome"/>
</dbReference>
<dbReference type="Gene3D" id="1.20.1250.20">
    <property type="entry name" value="MFS general substrate transporter like domains"/>
    <property type="match status" value="1"/>
</dbReference>
<comment type="similarity">
    <text evidence="8">Belongs to the major facilitator superfamily. Proton-dependent oligopeptide transporter (POT/PTR) (TC 2.A.17) family.</text>
</comment>
<dbReference type="PROSITE" id="PS50850">
    <property type="entry name" value="MFS"/>
    <property type="match status" value="1"/>
</dbReference>
<gene>
    <name evidence="11" type="ORF">HYN46_16450</name>
</gene>
<dbReference type="GO" id="GO:0006857">
    <property type="term" value="P:oligopeptide transport"/>
    <property type="evidence" value="ECO:0007669"/>
    <property type="project" value="InterPro"/>
</dbReference>
<proteinExistence type="inferred from homology"/>
<dbReference type="InterPro" id="IPR050171">
    <property type="entry name" value="MFS_Transporters"/>
</dbReference>
<feature type="transmembrane region" description="Helical" evidence="9">
    <location>
        <begin position="426"/>
        <end position="445"/>
    </location>
</feature>
<evidence type="ECO:0000256" key="8">
    <source>
        <dbReference type="RuleBase" id="RU003755"/>
    </source>
</evidence>
<keyword evidence="3" id="KW-1003">Cell membrane</keyword>
<evidence type="ECO:0000256" key="4">
    <source>
        <dbReference type="ARBA" id="ARBA00022692"/>
    </source>
</evidence>
<keyword evidence="5" id="KW-0571">Peptide transport</keyword>
<feature type="transmembrane region" description="Helical" evidence="9">
    <location>
        <begin position="150"/>
        <end position="170"/>
    </location>
</feature>